<protein>
    <submittedName>
        <fullName evidence="3">YciI family protein</fullName>
    </submittedName>
</protein>
<dbReference type="InterPro" id="IPR011008">
    <property type="entry name" value="Dimeric_a/b-barrel"/>
</dbReference>
<organism evidence="3 4">
    <name type="scientific">Citricoccus nitrophenolicus</name>
    <dbReference type="NCBI Taxonomy" id="863575"/>
    <lineage>
        <taxon>Bacteria</taxon>
        <taxon>Bacillati</taxon>
        <taxon>Actinomycetota</taxon>
        <taxon>Actinomycetes</taxon>
        <taxon>Micrococcales</taxon>
        <taxon>Micrococcaceae</taxon>
        <taxon>Citricoccus</taxon>
    </lineage>
</organism>
<name>A0ABV0IGD8_9MICC</name>
<comment type="caution">
    <text evidence="3">The sequence shown here is derived from an EMBL/GenBank/DDBJ whole genome shotgun (WGS) entry which is preliminary data.</text>
</comment>
<dbReference type="Proteomes" id="UP001484097">
    <property type="component" value="Unassembled WGS sequence"/>
</dbReference>
<sequence>MPFLIETYDAPERAHVRQDRYAEHLDFLEENAELLLACGAKLTDDGAHADGGVYLVDLDTREEAEAFIARDPFSTGGLFRQVEVRRWRKAYLDGKTFLPPR</sequence>
<dbReference type="RefSeq" id="WP_309814499.1">
    <property type="nucleotide sequence ID" value="NZ_JBDXMX010000002.1"/>
</dbReference>
<dbReference type="InterPro" id="IPR051807">
    <property type="entry name" value="Sec-metab_biosynth-assoc"/>
</dbReference>
<feature type="domain" description="YCII-related" evidence="2">
    <location>
        <begin position="1"/>
        <end position="88"/>
    </location>
</feature>
<dbReference type="PANTHER" id="PTHR33606:SF3">
    <property type="entry name" value="PROTEIN YCII"/>
    <property type="match status" value="1"/>
</dbReference>
<dbReference type="PANTHER" id="PTHR33606">
    <property type="entry name" value="PROTEIN YCII"/>
    <property type="match status" value="1"/>
</dbReference>
<dbReference type="SUPFAM" id="SSF54909">
    <property type="entry name" value="Dimeric alpha+beta barrel"/>
    <property type="match status" value="1"/>
</dbReference>
<evidence type="ECO:0000313" key="4">
    <source>
        <dbReference type="Proteomes" id="UP001484097"/>
    </source>
</evidence>
<dbReference type="EMBL" id="JBDXMX010000002">
    <property type="protein sequence ID" value="MEO9247058.1"/>
    <property type="molecule type" value="Genomic_DNA"/>
</dbReference>
<gene>
    <name evidence="3" type="ORF">ABDK96_05150</name>
</gene>
<dbReference type="Gene3D" id="3.30.70.1060">
    <property type="entry name" value="Dimeric alpha+beta barrel"/>
    <property type="match status" value="1"/>
</dbReference>
<dbReference type="InterPro" id="IPR005545">
    <property type="entry name" value="YCII"/>
</dbReference>
<evidence type="ECO:0000259" key="2">
    <source>
        <dbReference type="Pfam" id="PF03795"/>
    </source>
</evidence>
<keyword evidence="4" id="KW-1185">Reference proteome</keyword>
<evidence type="ECO:0000313" key="3">
    <source>
        <dbReference type="EMBL" id="MEO9247058.1"/>
    </source>
</evidence>
<dbReference type="Pfam" id="PF03795">
    <property type="entry name" value="YCII"/>
    <property type="match status" value="1"/>
</dbReference>
<evidence type="ECO:0000256" key="1">
    <source>
        <dbReference type="ARBA" id="ARBA00007689"/>
    </source>
</evidence>
<accession>A0ABV0IGD8</accession>
<comment type="similarity">
    <text evidence="1">Belongs to the YciI family.</text>
</comment>
<proteinExistence type="inferred from homology"/>
<dbReference type="NCBIfam" id="NF009503">
    <property type="entry name" value="PRK12863.1-3"/>
    <property type="match status" value="1"/>
</dbReference>
<reference evidence="3 4" key="1">
    <citation type="submission" date="2024-05" db="EMBL/GenBank/DDBJ databases">
        <authorList>
            <person name="Yi C."/>
        </authorList>
    </citation>
    <scope>NUCLEOTIDE SEQUENCE [LARGE SCALE GENOMIC DNA]</scope>
    <source>
        <strain evidence="3 4">XS13</strain>
    </source>
</reference>